<evidence type="ECO:0000256" key="4">
    <source>
        <dbReference type="ARBA" id="ARBA00022679"/>
    </source>
</evidence>
<keyword evidence="2" id="KW-0169">Cobalamin biosynthesis</keyword>
<name>R4YQV5_OLEAN</name>
<dbReference type="GO" id="GO:0030789">
    <property type="term" value="F:precorrin-3B C17-methyltransferase activity"/>
    <property type="evidence" value="ECO:0007669"/>
    <property type="project" value="UniProtKB-EC"/>
</dbReference>
<protein>
    <submittedName>
        <fullName evidence="7">Precorrin-3B C17-methyltransferase region protein</fullName>
        <ecNumber evidence="7">2.1.1.131</ecNumber>
    </submittedName>
</protein>
<dbReference type="UniPathway" id="UPA00148"/>
<dbReference type="GO" id="GO:0032259">
    <property type="term" value="P:methylation"/>
    <property type="evidence" value="ECO:0007669"/>
    <property type="project" value="UniProtKB-KW"/>
</dbReference>
<keyword evidence="3 7" id="KW-0489">Methyltransferase</keyword>
<keyword evidence="4 7" id="KW-0808">Transferase</keyword>
<evidence type="ECO:0000259" key="6">
    <source>
        <dbReference type="Pfam" id="PF00590"/>
    </source>
</evidence>
<dbReference type="STRING" id="698738.OLEAN_C02880"/>
<dbReference type="OrthoDB" id="9772960at2"/>
<keyword evidence="8" id="KW-1185">Reference proteome</keyword>
<dbReference type="InterPro" id="IPR000878">
    <property type="entry name" value="4pyrrol_Mease"/>
</dbReference>
<gene>
    <name evidence="7" type="primary">cobJ</name>
    <name evidence="7" type="ORF">OLEAN_C02880</name>
</gene>
<keyword evidence="5" id="KW-0949">S-adenosyl-L-methionine</keyword>
<evidence type="ECO:0000256" key="2">
    <source>
        <dbReference type="ARBA" id="ARBA00022573"/>
    </source>
</evidence>
<dbReference type="InterPro" id="IPR014776">
    <property type="entry name" value="4pyrrole_Mease_sub2"/>
</dbReference>
<dbReference type="NCBIfam" id="TIGR01466">
    <property type="entry name" value="cobJ_cbiH"/>
    <property type="match status" value="1"/>
</dbReference>
<dbReference type="InterPro" id="IPR006363">
    <property type="entry name" value="Cbl_synth_CobJ/CibH_dom"/>
</dbReference>
<evidence type="ECO:0000313" key="7">
    <source>
        <dbReference type="EMBL" id="CCK74464.1"/>
    </source>
</evidence>
<dbReference type="InterPro" id="IPR014777">
    <property type="entry name" value="4pyrrole_Mease_sub1"/>
</dbReference>
<dbReference type="HOGENOM" id="CLU_047948_2_0_6"/>
<dbReference type="PATRIC" id="fig|698738.3.peg.297"/>
<dbReference type="EC" id="2.1.1.131" evidence="7"/>
<comment type="pathway">
    <text evidence="1">Cofactor biosynthesis; adenosylcobalamin biosynthesis.</text>
</comment>
<dbReference type="EMBL" id="FO203512">
    <property type="protein sequence ID" value="CCK74464.1"/>
    <property type="molecule type" value="Genomic_DNA"/>
</dbReference>
<dbReference type="Gene3D" id="3.30.950.10">
    <property type="entry name" value="Methyltransferase, Cobalt-precorrin-4 Transmethylase, Domain 2"/>
    <property type="match status" value="1"/>
</dbReference>
<dbReference type="InterPro" id="IPR035996">
    <property type="entry name" value="4pyrrol_Methylase_sf"/>
</dbReference>
<organism evidence="7 8">
    <name type="scientific">Oleispira antarctica RB-8</name>
    <dbReference type="NCBI Taxonomy" id="698738"/>
    <lineage>
        <taxon>Bacteria</taxon>
        <taxon>Pseudomonadati</taxon>
        <taxon>Pseudomonadota</taxon>
        <taxon>Gammaproteobacteria</taxon>
        <taxon>Oceanospirillales</taxon>
        <taxon>Oceanospirillaceae</taxon>
        <taxon>Oleispira</taxon>
    </lineage>
</organism>
<reference evidence="7 8" key="1">
    <citation type="journal article" date="2013" name="Nat. Commun.">
        <title>Genome sequence and functional genomic analysis of the oil-degrading bacterium Oleispira antarctica.</title>
        <authorList>
            <person name="Kube M."/>
            <person name="Chernikova T.N."/>
            <person name="Al-Ramahi Y."/>
            <person name="Beloqui A."/>
            <person name="Lopez-Cortez N."/>
            <person name="Guazzaroni M.E."/>
            <person name="Heipieper H.J."/>
            <person name="Klages S."/>
            <person name="Kotsyurbenko O.R."/>
            <person name="Langer I."/>
            <person name="Nechitaylo T.Y."/>
            <person name="Lunsdorf H."/>
            <person name="Fernandez M."/>
            <person name="Juarez S."/>
            <person name="Ciordia S."/>
            <person name="Singer A."/>
            <person name="Kagan O."/>
            <person name="Egorova O."/>
            <person name="Petit P.A."/>
            <person name="Stogios P."/>
            <person name="Kim Y."/>
            <person name="Tchigvintsev A."/>
            <person name="Flick R."/>
            <person name="Denaro R."/>
            <person name="Genovese M."/>
            <person name="Albar J.P."/>
            <person name="Reva O.N."/>
            <person name="Martinez-Gomariz M."/>
            <person name="Tran H."/>
            <person name="Ferrer M."/>
            <person name="Savchenko A."/>
            <person name="Yakunin A.F."/>
            <person name="Yakimov M.M."/>
            <person name="Golyshina O.V."/>
            <person name="Reinhardt R."/>
            <person name="Golyshin P.N."/>
        </authorList>
    </citation>
    <scope>NUCLEOTIDE SEQUENCE [LARGE SCALE GENOMIC DNA]</scope>
</reference>
<sequence>MTKLYLISTGPGDADLIAPRSVKAIGECSDLVAYGLYLDLLGSVCDGKTHHDLPLGEEIGRARLALDLAASGKTTALISSGDIGIYAMATLVFELLDMQLQGKENHPEWLDVDIEVVPGISAMQAGSARIGAMLGHDFCTISLSDLLTPWQTIEKRLHSCGEGDFVVSFYNPRSKKRDWQINTARDILLQYRPANTPVLLGRQLTREDESITITTLDKLDAADVDMFTLVSVGNSETRHIENGDKEWVYTPRGYSKKL</sequence>
<proteinExistence type="predicted"/>
<dbReference type="Gene3D" id="3.40.1010.10">
    <property type="entry name" value="Cobalt-precorrin-4 Transmethylase, Domain 1"/>
    <property type="match status" value="1"/>
</dbReference>
<dbReference type="Proteomes" id="UP000032749">
    <property type="component" value="Chromosome"/>
</dbReference>
<dbReference type="PANTHER" id="PTHR47036:SF1">
    <property type="entry name" value="COBALT-FACTOR III C(17)-METHYLTRANSFERASE-RELATED"/>
    <property type="match status" value="1"/>
</dbReference>
<dbReference type="CDD" id="cd11646">
    <property type="entry name" value="Precorrin_3B_C17_MT"/>
    <property type="match status" value="1"/>
</dbReference>
<dbReference type="PANTHER" id="PTHR47036">
    <property type="entry name" value="COBALT-FACTOR III C(17)-METHYLTRANSFERASE-RELATED"/>
    <property type="match status" value="1"/>
</dbReference>
<feature type="domain" description="Tetrapyrrole methylase" evidence="6">
    <location>
        <begin position="3"/>
        <end position="219"/>
    </location>
</feature>
<evidence type="ECO:0000256" key="1">
    <source>
        <dbReference type="ARBA" id="ARBA00004953"/>
    </source>
</evidence>
<dbReference type="InterPro" id="IPR051810">
    <property type="entry name" value="Precorrin_MeTrfase"/>
</dbReference>
<evidence type="ECO:0000313" key="8">
    <source>
        <dbReference type="Proteomes" id="UP000032749"/>
    </source>
</evidence>
<dbReference type="Pfam" id="PF00590">
    <property type="entry name" value="TP_methylase"/>
    <property type="match status" value="1"/>
</dbReference>
<dbReference type="SUPFAM" id="SSF53790">
    <property type="entry name" value="Tetrapyrrole methylase"/>
    <property type="match status" value="1"/>
</dbReference>
<evidence type="ECO:0000256" key="5">
    <source>
        <dbReference type="ARBA" id="ARBA00022691"/>
    </source>
</evidence>
<dbReference type="AlphaFoldDB" id="R4YQV5"/>
<evidence type="ECO:0000256" key="3">
    <source>
        <dbReference type="ARBA" id="ARBA00022603"/>
    </source>
</evidence>
<dbReference type="KEGG" id="oai:OLEAN_C02880"/>
<accession>R4YQV5</accession>
<dbReference type="GO" id="GO:0009236">
    <property type="term" value="P:cobalamin biosynthetic process"/>
    <property type="evidence" value="ECO:0007669"/>
    <property type="project" value="UniProtKB-UniPathway"/>
</dbReference>